<dbReference type="Pfam" id="PF13193">
    <property type="entry name" value="AMP-binding_C"/>
    <property type="match status" value="1"/>
</dbReference>
<proteinExistence type="predicted"/>
<sequence length="596" mass="64709">MSIPESATHTAFDAAALLRLLTADGELITERLDHWAAARPDARFLYYGEDSVSLTYREFGSLTDTVAGNLARAGVGEGARVSVLTTNSYLATVLMFSIWKAGAVYCPINFSYVGRLLAYQLDDTAPALLVTDAAHVSVVNDIADSLDTVPRVVVYSPPPGAHDHVPEIVDVHPRFGRLGWAELIAPAARPDVTVSFDDPANIVYTSGTTGPAKGVVQPYRWMAQYTYGLRALLTPDDVVYNDLPMYHVGGAIANVARAAWVGCAVAVWDRFSPSDFWRRIDTSGATTAILLDVMIPWLMNAEPRSDDRANTLNKVYLQPLPSHHSDIATRFGFDVVMAGFGQTESGAPVSAFIMETEPGAGTPDELYRGLDHAGITKRAEELGIRLLPGKDVTRKGFIGTPGPFCEVTILDEHDADCGIEEPGQLALRPRLPGLVMREYHGKPEATVDAWRNLWLHTGDAAVRGADGNLYFVDRLGDRIRVRGENLSSYQVEDLLNQHPAVALCAAFAVPAANGDEDDVVVFVVPADGSGIGVEDVHAYADEVMPKYMRPRIVRIVDDLPRTATNKIEKYRLRAQIVAESSAATDGRTGQRPTVSP</sequence>
<feature type="domain" description="AMP-binding enzyme C-terminal" evidence="2">
    <location>
        <begin position="490"/>
        <end position="566"/>
    </location>
</feature>
<dbReference type="InterPro" id="IPR020845">
    <property type="entry name" value="AMP-binding_CS"/>
</dbReference>
<dbReference type="PANTHER" id="PTHR43767:SF1">
    <property type="entry name" value="NONRIBOSOMAL PEPTIDE SYNTHASE PES1 (EUROFUNG)-RELATED"/>
    <property type="match status" value="1"/>
</dbReference>
<dbReference type="OrthoDB" id="2579187at2"/>
<gene>
    <name evidence="3" type="ORF">GOOTI_076_00020</name>
</gene>
<dbReference type="STRING" id="1108044.GOOTI_076_00020"/>
<dbReference type="PANTHER" id="PTHR43767">
    <property type="entry name" value="LONG-CHAIN-FATTY-ACID--COA LIGASE"/>
    <property type="match status" value="1"/>
</dbReference>
<evidence type="ECO:0000259" key="2">
    <source>
        <dbReference type="Pfam" id="PF13193"/>
    </source>
</evidence>
<feature type="domain" description="AMP-dependent synthetase/ligase" evidence="1">
    <location>
        <begin position="32"/>
        <end position="439"/>
    </location>
</feature>
<dbReference type="Gene3D" id="3.40.50.12780">
    <property type="entry name" value="N-terminal domain of ligase-like"/>
    <property type="match status" value="1"/>
</dbReference>
<dbReference type="GO" id="GO:0016878">
    <property type="term" value="F:acid-thiol ligase activity"/>
    <property type="evidence" value="ECO:0007669"/>
    <property type="project" value="UniProtKB-ARBA"/>
</dbReference>
<dbReference type="SUPFAM" id="SSF56801">
    <property type="entry name" value="Acetyl-CoA synthetase-like"/>
    <property type="match status" value="1"/>
</dbReference>
<evidence type="ECO:0000259" key="1">
    <source>
        <dbReference type="Pfam" id="PF00501"/>
    </source>
</evidence>
<organism evidence="3 4">
    <name type="scientific">Gordonia otitidis (strain DSM 44809 / CCUG 52243 / JCM 12355 / NBRC 100426 / IFM 10032)</name>
    <dbReference type="NCBI Taxonomy" id="1108044"/>
    <lineage>
        <taxon>Bacteria</taxon>
        <taxon>Bacillati</taxon>
        <taxon>Actinomycetota</taxon>
        <taxon>Actinomycetes</taxon>
        <taxon>Mycobacteriales</taxon>
        <taxon>Gordoniaceae</taxon>
        <taxon>Gordonia</taxon>
    </lineage>
</organism>
<dbReference type="InterPro" id="IPR000873">
    <property type="entry name" value="AMP-dep_synth/lig_dom"/>
</dbReference>
<protein>
    <submittedName>
        <fullName evidence="3">Acid--CoA ligase</fullName>
    </submittedName>
</protein>
<dbReference type="InterPro" id="IPR025110">
    <property type="entry name" value="AMP-bd_C"/>
</dbReference>
<keyword evidence="4" id="KW-1185">Reference proteome</keyword>
<keyword evidence="3" id="KW-0436">Ligase</keyword>
<dbReference type="Gene3D" id="3.30.300.30">
    <property type="match status" value="1"/>
</dbReference>
<accession>H5TJG5</accession>
<dbReference type="PROSITE" id="PS00455">
    <property type="entry name" value="AMP_BINDING"/>
    <property type="match status" value="1"/>
</dbReference>
<name>H5TJG5_GORO1</name>
<dbReference type="InterPro" id="IPR050237">
    <property type="entry name" value="ATP-dep_AMP-bd_enzyme"/>
</dbReference>
<dbReference type="AlphaFoldDB" id="H5TJG5"/>
<dbReference type="Pfam" id="PF00501">
    <property type="entry name" value="AMP-binding"/>
    <property type="match status" value="1"/>
</dbReference>
<dbReference type="InterPro" id="IPR045851">
    <property type="entry name" value="AMP-bd_C_sf"/>
</dbReference>
<dbReference type="Proteomes" id="UP000005038">
    <property type="component" value="Unassembled WGS sequence"/>
</dbReference>
<evidence type="ECO:0000313" key="3">
    <source>
        <dbReference type="EMBL" id="GAB33623.1"/>
    </source>
</evidence>
<dbReference type="RefSeq" id="WP_007237870.1">
    <property type="nucleotide sequence ID" value="NZ_BAFB01000076.1"/>
</dbReference>
<reference evidence="3" key="1">
    <citation type="submission" date="2012-02" db="EMBL/GenBank/DDBJ databases">
        <title>Whole genome shotgun sequence of Gordonia otitidis NBRC 100426.</title>
        <authorList>
            <person name="Yoshida I."/>
            <person name="Hosoyama A."/>
            <person name="Tsuchikane K."/>
            <person name="Katsumata H."/>
            <person name="Yamazaki S."/>
            <person name="Fujita N."/>
        </authorList>
    </citation>
    <scope>NUCLEOTIDE SEQUENCE [LARGE SCALE GENOMIC DNA]</scope>
    <source>
        <strain evidence="3">NBRC 100426</strain>
    </source>
</reference>
<dbReference type="EMBL" id="BAFB01000076">
    <property type="protein sequence ID" value="GAB33623.1"/>
    <property type="molecule type" value="Genomic_DNA"/>
</dbReference>
<dbReference type="InterPro" id="IPR042099">
    <property type="entry name" value="ANL_N_sf"/>
</dbReference>
<comment type="caution">
    <text evidence="3">The sequence shown here is derived from an EMBL/GenBank/DDBJ whole genome shotgun (WGS) entry which is preliminary data.</text>
</comment>
<evidence type="ECO:0000313" key="4">
    <source>
        <dbReference type="Proteomes" id="UP000005038"/>
    </source>
</evidence>